<evidence type="ECO:0000256" key="1">
    <source>
        <dbReference type="ARBA" id="ARBA00004651"/>
    </source>
</evidence>
<dbReference type="InterPro" id="IPR036259">
    <property type="entry name" value="MFS_trans_sf"/>
</dbReference>
<dbReference type="EMBL" id="CP046884">
    <property type="protein sequence ID" value="QNQ89320.1"/>
    <property type="molecule type" value="Genomic_DNA"/>
</dbReference>
<keyword evidence="5" id="KW-0472">Membrane</keyword>
<name>A0A7H0SL95_9CORY</name>
<evidence type="ECO:0000256" key="3">
    <source>
        <dbReference type="ARBA" id="ARBA00022692"/>
    </source>
</evidence>
<dbReference type="KEGG" id="cpoy:GP475_00735"/>
<keyword evidence="2" id="KW-1003">Cell membrane</keyword>
<dbReference type="RefSeq" id="WP_187974775.1">
    <property type="nucleotide sequence ID" value="NZ_CP046884.1"/>
</dbReference>
<keyword evidence="4" id="KW-1133">Transmembrane helix</keyword>
<comment type="subcellular location">
    <subcellularLocation>
        <location evidence="1">Cell membrane</location>
        <topology evidence="1">Multi-pass membrane protein</topology>
    </subcellularLocation>
</comment>
<dbReference type="GO" id="GO:0005886">
    <property type="term" value="C:plasma membrane"/>
    <property type="evidence" value="ECO:0007669"/>
    <property type="project" value="UniProtKB-SubCell"/>
</dbReference>
<dbReference type="InterPro" id="IPR011701">
    <property type="entry name" value="MFS"/>
</dbReference>
<dbReference type="Pfam" id="PF07690">
    <property type="entry name" value="MFS_1"/>
    <property type="match status" value="1"/>
</dbReference>
<keyword evidence="3" id="KW-0812">Transmembrane</keyword>
<proteinExistence type="predicted"/>
<organism evidence="7 8">
    <name type="scientific">Corynebacterium poyangense</name>
    <dbReference type="NCBI Taxonomy" id="2684405"/>
    <lineage>
        <taxon>Bacteria</taxon>
        <taxon>Bacillati</taxon>
        <taxon>Actinomycetota</taxon>
        <taxon>Actinomycetes</taxon>
        <taxon>Mycobacteriales</taxon>
        <taxon>Corynebacteriaceae</taxon>
        <taxon>Corynebacterium</taxon>
    </lineage>
</organism>
<dbReference type="SUPFAM" id="SSF103473">
    <property type="entry name" value="MFS general substrate transporter"/>
    <property type="match status" value="1"/>
</dbReference>
<dbReference type="PANTHER" id="PTHR23513:SF6">
    <property type="entry name" value="MAJOR FACILITATOR SUPERFAMILY ASSOCIATED DOMAIN-CONTAINING PROTEIN"/>
    <property type="match status" value="1"/>
</dbReference>
<evidence type="ECO:0000256" key="5">
    <source>
        <dbReference type="ARBA" id="ARBA00023136"/>
    </source>
</evidence>
<accession>A0A7H0SL95</accession>
<gene>
    <name evidence="7" type="ORF">GP475_00735</name>
</gene>
<keyword evidence="8" id="KW-1185">Reference proteome</keyword>
<evidence type="ECO:0000259" key="6">
    <source>
        <dbReference type="PROSITE" id="PS50850"/>
    </source>
</evidence>
<protein>
    <submittedName>
        <fullName evidence="7">MFS transporter</fullName>
    </submittedName>
</protein>
<dbReference type="GO" id="GO:0022857">
    <property type="term" value="F:transmembrane transporter activity"/>
    <property type="evidence" value="ECO:0007669"/>
    <property type="project" value="InterPro"/>
</dbReference>
<evidence type="ECO:0000313" key="8">
    <source>
        <dbReference type="Proteomes" id="UP000516320"/>
    </source>
</evidence>
<evidence type="ECO:0000256" key="2">
    <source>
        <dbReference type="ARBA" id="ARBA00022475"/>
    </source>
</evidence>
<dbReference type="InterPro" id="IPR020846">
    <property type="entry name" value="MFS_dom"/>
</dbReference>
<feature type="domain" description="Major facilitator superfamily (MFS) profile" evidence="6">
    <location>
        <begin position="166"/>
        <end position="388"/>
    </location>
</feature>
<dbReference type="AlphaFoldDB" id="A0A7H0SL95"/>
<dbReference type="PANTHER" id="PTHR23513">
    <property type="entry name" value="INTEGRAL MEMBRANE EFFLUX PROTEIN-RELATED"/>
    <property type="match status" value="1"/>
</dbReference>
<sequence length="388" mass="40583">MYPTLTFYLCITGTNLLDGILGSYIIMSAAASGASPAVVGLISAAAVAPWLFSLLLGTVLDHLGASRVLRIVTFIRPTAIGLIALCHWISQFPPDWSFLLWVVLALINGAVDMATDISAQTYLGQCVPPAQLVRSYGLLSSIQVVCASLLAPAVVGFLVTIPFSWVVGGAALGALLMVFPALTLNQPAPIITEPLSPQLAGAGLKALWQNNWLRRTALSVSTLNIMNSAAGAVGMVYLLQELHIKPEHLGIVWSLVGVASAAGGYLAGKLSTALGFSAAVFLGATALVLSDAALLLSASLSFLAATWILTGFFTPLFAVNLMSQRQRSVPLMVLGRVNAAFQFLGIGSAPIGSLLGGFCASAWGVWPVLLAVFLINAVTLLINKPWSR</sequence>
<dbReference type="Proteomes" id="UP000516320">
    <property type="component" value="Chromosome"/>
</dbReference>
<dbReference type="Gene3D" id="1.20.1250.20">
    <property type="entry name" value="MFS general substrate transporter like domains"/>
    <property type="match status" value="1"/>
</dbReference>
<evidence type="ECO:0000256" key="4">
    <source>
        <dbReference type="ARBA" id="ARBA00022989"/>
    </source>
</evidence>
<reference evidence="7 8" key="1">
    <citation type="submission" date="2019-12" db="EMBL/GenBank/DDBJ databases">
        <title>Corynebacterium sp. nov., isolated from feces of the Anser Albifrons in China.</title>
        <authorList>
            <person name="Liu Q."/>
        </authorList>
    </citation>
    <scope>NUCLEOTIDE SEQUENCE [LARGE SCALE GENOMIC DNA]</scope>
    <source>
        <strain evidence="7 8">4H37-19</strain>
    </source>
</reference>
<evidence type="ECO:0000313" key="7">
    <source>
        <dbReference type="EMBL" id="QNQ89320.1"/>
    </source>
</evidence>
<dbReference type="PROSITE" id="PS50850">
    <property type="entry name" value="MFS"/>
    <property type="match status" value="1"/>
</dbReference>